<evidence type="ECO:0000313" key="2">
    <source>
        <dbReference type="Proteomes" id="UP001164746"/>
    </source>
</evidence>
<dbReference type="Proteomes" id="UP001164746">
    <property type="component" value="Chromosome 12"/>
</dbReference>
<dbReference type="EMBL" id="CP111023">
    <property type="protein sequence ID" value="WAR21232.1"/>
    <property type="molecule type" value="Genomic_DNA"/>
</dbReference>
<proteinExistence type="predicted"/>
<sequence>NGTYFTGPNSQQEDSVIVRFRAWRTGSLPTPDFKNMSFPVRARSNDSSELYVETGHGLDGYPALVLVRAQLTDGELPGYMSDSVGTLFLVLFIINQKVMDP</sequence>
<name>A0ABY7FGJ1_MYAAR</name>
<keyword evidence="2" id="KW-1185">Reference proteome</keyword>
<organism evidence="1 2">
    <name type="scientific">Mya arenaria</name>
    <name type="common">Soft-shell clam</name>
    <dbReference type="NCBI Taxonomy" id="6604"/>
    <lineage>
        <taxon>Eukaryota</taxon>
        <taxon>Metazoa</taxon>
        <taxon>Spiralia</taxon>
        <taxon>Lophotrochozoa</taxon>
        <taxon>Mollusca</taxon>
        <taxon>Bivalvia</taxon>
        <taxon>Autobranchia</taxon>
        <taxon>Heteroconchia</taxon>
        <taxon>Euheterodonta</taxon>
        <taxon>Imparidentia</taxon>
        <taxon>Neoheterodontei</taxon>
        <taxon>Myida</taxon>
        <taxon>Myoidea</taxon>
        <taxon>Myidae</taxon>
        <taxon>Mya</taxon>
    </lineage>
</organism>
<reference evidence="1" key="1">
    <citation type="submission" date="2022-11" db="EMBL/GenBank/DDBJ databases">
        <title>Centuries of genome instability and evolution in soft-shell clam transmissible cancer (bioRxiv).</title>
        <authorList>
            <person name="Hart S.F.M."/>
            <person name="Yonemitsu M.A."/>
            <person name="Giersch R.M."/>
            <person name="Beal B.F."/>
            <person name="Arriagada G."/>
            <person name="Davis B.W."/>
            <person name="Ostrander E.A."/>
            <person name="Goff S.P."/>
            <person name="Metzger M.J."/>
        </authorList>
    </citation>
    <scope>NUCLEOTIDE SEQUENCE</scope>
    <source>
        <strain evidence="1">MELC-2E11</strain>
        <tissue evidence="1">Siphon/mantle</tissue>
    </source>
</reference>
<feature type="non-terminal residue" evidence="1">
    <location>
        <position position="1"/>
    </location>
</feature>
<evidence type="ECO:0000313" key="1">
    <source>
        <dbReference type="EMBL" id="WAR21232.1"/>
    </source>
</evidence>
<protein>
    <submittedName>
        <fullName evidence="1">Uncharacterized protein</fullName>
    </submittedName>
</protein>
<accession>A0ABY7FGJ1</accession>
<gene>
    <name evidence="1" type="ORF">MAR_015206</name>
</gene>